<dbReference type="GO" id="GO:0008236">
    <property type="term" value="F:serine-type peptidase activity"/>
    <property type="evidence" value="ECO:0007669"/>
    <property type="project" value="InterPro"/>
</dbReference>
<evidence type="ECO:0000313" key="3">
    <source>
        <dbReference type="Proteomes" id="UP000053201"/>
    </source>
</evidence>
<dbReference type="InterPro" id="IPR029058">
    <property type="entry name" value="AB_hydrolase_fold"/>
</dbReference>
<dbReference type="eggNOG" id="ENOG502S342">
    <property type="taxonomic scope" value="Eukaryota"/>
</dbReference>
<dbReference type="RefSeq" id="XP_016608813.1">
    <property type="nucleotide sequence ID" value="XM_016752136.1"/>
</dbReference>
<organism evidence="2 3">
    <name type="scientific">Spizellomyces punctatus (strain DAOM BR117)</name>
    <dbReference type="NCBI Taxonomy" id="645134"/>
    <lineage>
        <taxon>Eukaryota</taxon>
        <taxon>Fungi</taxon>
        <taxon>Fungi incertae sedis</taxon>
        <taxon>Chytridiomycota</taxon>
        <taxon>Chytridiomycota incertae sedis</taxon>
        <taxon>Chytridiomycetes</taxon>
        <taxon>Spizellomycetales</taxon>
        <taxon>Spizellomycetaceae</taxon>
        <taxon>Spizellomyces</taxon>
    </lineage>
</organism>
<dbReference type="PANTHER" id="PTHR47381:SF3">
    <property type="entry name" value="ALPHA_BETA-HYDROLASES SUPERFAMILY PROTEIN"/>
    <property type="match status" value="1"/>
</dbReference>
<dbReference type="OrthoDB" id="2152248at2759"/>
<sequence>MASRSQDVTTMPVGGLPLHILGLSTLPPSPAPIQVVFFAHGRLNTAAASLSICQDIYSYLPPSTLMVTFDQRNHGHRIIHSLANESWQKGNDNHAIDMWAIQYGTARDVSYLMDVLPAFLGRDVEAWGMCGVSLGGHATLLALANDSRLQTGVSIIGCGDYLTLMTHRSQKSTPQIPLPPASEKYINAQLLSALHAHDPIHRAHAFRDKALLLLNGGSDKLVPASCNEKFIGKLGAVMDPERFQVVVEDGVKHAVTETMKERCGQWLARWITTGEKDNGTKSRI</sequence>
<evidence type="ECO:0000313" key="2">
    <source>
        <dbReference type="EMBL" id="KND00774.1"/>
    </source>
</evidence>
<dbReference type="GO" id="GO:0006508">
    <property type="term" value="P:proteolysis"/>
    <property type="evidence" value="ECO:0007669"/>
    <property type="project" value="InterPro"/>
</dbReference>
<accession>A0A0L0HIX2</accession>
<protein>
    <recommendedName>
        <fullName evidence="1">Peptidase S9 prolyl oligopeptidase catalytic domain-containing protein</fullName>
    </recommendedName>
</protein>
<dbReference type="GeneID" id="27687372"/>
<gene>
    <name evidence="2" type="ORF">SPPG_03887</name>
</gene>
<dbReference type="SUPFAM" id="SSF53474">
    <property type="entry name" value="alpha/beta-Hydrolases"/>
    <property type="match status" value="1"/>
</dbReference>
<dbReference type="InterPro" id="IPR001375">
    <property type="entry name" value="Peptidase_S9_cat"/>
</dbReference>
<dbReference type="OMA" id="APVTCLW"/>
<feature type="domain" description="Peptidase S9 prolyl oligopeptidase catalytic" evidence="1">
    <location>
        <begin position="125"/>
        <end position="257"/>
    </location>
</feature>
<dbReference type="VEuPathDB" id="FungiDB:SPPG_03887"/>
<dbReference type="EMBL" id="KQ257455">
    <property type="protein sequence ID" value="KND00774.1"/>
    <property type="molecule type" value="Genomic_DNA"/>
</dbReference>
<dbReference type="Proteomes" id="UP000053201">
    <property type="component" value="Unassembled WGS sequence"/>
</dbReference>
<dbReference type="PANTHER" id="PTHR47381">
    <property type="entry name" value="ALPHA/BETA-HYDROLASES SUPERFAMILY PROTEIN"/>
    <property type="match status" value="1"/>
</dbReference>
<dbReference type="InParanoid" id="A0A0L0HIX2"/>
<name>A0A0L0HIX2_SPIPD</name>
<proteinExistence type="predicted"/>
<dbReference type="STRING" id="645134.A0A0L0HIX2"/>
<dbReference type="Pfam" id="PF00326">
    <property type="entry name" value="Peptidase_S9"/>
    <property type="match status" value="1"/>
</dbReference>
<dbReference type="AlphaFoldDB" id="A0A0L0HIX2"/>
<dbReference type="Gene3D" id="3.40.50.1820">
    <property type="entry name" value="alpha/beta hydrolase"/>
    <property type="match status" value="1"/>
</dbReference>
<reference evidence="2 3" key="1">
    <citation type="submission" date="2009-08" db="EMBL/GenBank/DDBJ databases">
        <title>The Genome Sequence of Spizellomyces punctatus strain DAOM BR117.</title>
        <authorList>
            <consortium name="The Broad Institute Genome Sequencing Platform"/>
            <person name="Russ C."/>
            <person name="Cuomo C."/>
            <person name="Shea T."/>
            <person name="Young S.K."/>
            <person name="Zeng Q."/>
            <person name="Koehrsen M."/>
            <person name="Haas B."/>
            <person name="Borodovsky M."/>
            <person name="Guigo R."/>
            <person name="Alvarado L."/>
            <person name="Berlin A."/>
            <person name="Bochicchio J."/>
            <person name="Borenstein D."/>
            <person name="Chapman S."/>
            <person name="Chen Z."/>
            <person name="Engels R."/>
            <person name="Freedman E."/>
            <person name="Gellesch M."/>
            <person name="Goldberg J."/>
            <person name="Griggs A."/>
            <person name="Gujja S."/>
            <person name="Heiman D."/>
            <person name="Hepburn T."/>
            <person name="Howarth C."/>
            <person name="Jen D."/>
            <person name="Larson L."/>
            <person name="Lewis B."/>
            <person name="Mehta T."/>
            <person name="Park D."/>
            <person name="Pearson M."/>
            <person name="Roberts A."/>
            <person name="Saif S."/>
            <person name="Shenoy N."/>
            <person name="Sisk P."/>
            <person name="Stolte C."/>
            <person name="Sykes S."/>
            <person name="Thomson T."/>
            <person name="Walk T."/>
            <person name="White J."/>
            <person name="Yandava C."/>
            <person name="Burger G."/>
            <person name="Gray M.W."/>
            <person name="Holland P.W.H."/>
            <person name="King N."/>
            <person name="Lang F.B.F."/>
            <person name="Roger A.J."/>
            <person name="Ruiz-Trillo I."/>
            <person name="Lander E."/>
            <person name="Nusbaum C."/>
        </authorList>
    </citation>
    <scope>NUCLEOTIDE SEQUENCE [LARGE SCALE GENOMIC DNA]</scope>
    <source>
        <strain evidence="2 3">DAOM BR117</strain>
    </source>
</reference>
<evidence type="ECO:0000259" key="1">
    <source>
        <dbReference type="Pfam" id="PF00326"/>
    </source>
</evidence>
<keyword evidence="3" id="KW-1185">Reference proteome</keyword>